<protein>
    <submittedName>
        <fullName evidence="1">Uncharacterized protein</fullName>
    </submittedName>
</protein>
<evidence type="ECO:0000313" key="2">
    <source>
        <dbReference type="Proteomes" id="UP000253490"/>
    </source>
</evidence>
<dbReference type="Proteomes" id="UP000253490">
    <property type="component" value="Unassembled WGS sequence"/>
</dbReference>
<comment type="caution">
    <text evidence="1">The sequence shown here is derived from an EMBL/GenBank/DDBJ whole genome shotgun (WGS) entry which is preliminary data.</text>
</comment>
<reference evidence="1 2" key="1">
    <citation type="submission" date="2018-06" db="EMBL/GenBank/DDBJ databases">
        <title>Genomic Encyclopedia of Type Strains, Phase IV (KMG-IV): sequencing the most valuable type-strain genomes for metagenomic binning, comparative biology and taxonomic classification.</title>
        <authorList>
            <person name="Goeker M."/>
        </authorList>
    </citation>
    <scope>NUCLEOTIDE SEQUENCE [LARGE SCALE GENOMIC DNA]</scope>
    <source>
        <strain evidence="1 2">DSM 22112</strain>
    </source>
</reference>
<accession>A0A366I0T4</accession>
<evidence type="ECO:0000313" key="1">
    <source>
        <dbReference type="EMBL" id="RBP59083.1"/>
    </source>
</evidence>
<proteinExistence type="predicted"/>
<sequence length="59" mass="7026">MMQINVKQSVEQSMSTIKKTIHILETAQDYMDRTDNRNWSQEIINTLNTANHQLEQYKN</sequence>
<gene>
    <name evidence="1" type="ORF">DES36_12025</name>
</gene>
<dbReference type="EMBL" id="QNRX01000020">
    <property type="protein sequence ID" value="RBP59083.1"/>
    <property type="molecule type" value="Genomic_DNA"/>
</dbReference>
<name>A0A366I0T4_9FIRM</name>
<dbReference type="RefSeq" id="WP_113921572.1">
    <property type="nucleotide sequence ID" value="NZ_QNRX01000020.1"/>
</dbReference>
<keyword evidence="2" id="KW-1185">Reference proteome</keyword>
<dbReference type="AlphaFoldDB" id="A0A366I0T4"/>
<organism evidence="1 2">
    <name type="scientific">Alkalibaculum bacchi</name>
    <dbReference type="NCBI Taxonomy" id="645887"/>
    <lineage>
        <taxon>Bacteria</taxon>
        <taxon>Bacillati</taxon>
        <taxon>Bacillota</taxon>
        <taxon>Clostridia</taxon>
        <taxon>Eubacteriales</taxon>
        <taxon>Eubacteriaceae</taxon>
        <taxon>Alkalibaculum</taxon>
    </lineage>
</organism>